<accession>A0A1G7CYA6</accession>
<dbReference type="Proteomes" id="UP000199109">
    <property type="component" value="Unassembled WGS sequence"/>
</dbReference>
<dbReference type="OrthoDB" id="1179773at2"/>
<evidence type="ECO:0000313" key="1">
    <source>
        <dbReference type="EMBL" id="SDE44297.1"/>
    </source>
</evidence>
<reference evidence="1 2" key="1">
    <citation type="submission" date="2016-10" db="EMBL/GenBank/DDBJ databases">
        <authorList>
            <person name="de Groot N.N."/>
        </authorList>
    </citation>
    <scope>NUCLEOTIDE SEQUENCE [LARGE SCALE GENOMIC DNA]</scope>
    <source>
        <strain evidence="1 2">DSM 23421</strain>
    </source>
</reference>
<protein>
    <recommendedName>
        <fullName evidence="3">Heavy-metal-associated domain-containing protein</fullName>
    </recommendedName>
</protein>
<gene>
    <name evidence="1" type="ORF">SAMN05421636_10584</name>
</gene>
<dbReference type="RefSeq" id="WP_091868404.1">
    <property type="nucleotide sequence ID" value="NZ_FNAO01000005.1"/>
</dbReference>
<dbReference type="EMBL" id="FNAO01000005">
    <property type="protein sequence ID" value="SDE44297.1"/>
    <property type="molecule type" value="Genomic_DNA"/>
</dbReference>
<proteinExistence type="predicted"/>
<keyword evidence="2" id="KW-1185">Reference proteome</keyword>
<dbReference type="AlphaFoldDB" id="A0A1G7CYA6"/>
<organism evidence="1 2">
    <name type="scientific">Pricia antarctica</name>
    <dbReference type="NCBI Taxonomy" id="641691"/>
    <lineage>
        <taxon>Bacteria</taxon>
        <taxon>Pseudomonadati</taxon>
        <taxon>Bacteroidota</taxon>
        <taxon>Flavobacteriia</taxon>
        <taxon>Flavobacteriales</taxon>
        <taxon>Flavobacteriaceae</taxon>
        <taxon>Pricia</taxon>
    </lineage>
</organism>
<name>A0A1G7CYA6_9FLAO</name>
<evidence type="ECO:0000313" key="2">
    <source>
        <dbReference type="Proteomes" id="UP000199109"/>
    </source>
</evidence>
<sequence length="102" mass="11832">MKALATLKNVDSLTCRKLIRRNLSRIMDIRIIDIDIENGLICFLYNGQKAFDQVKKELGRIGHPIQNFTNTFPEDTERPKTFDAISLSSIQRARRPYYAMGR</sequence>
<evidence type="ECO:0008006" key="3">
    <source>
        <dbReference type="Google" id="ProtNLM"/>
    </source>
</evidence>